<dbReference type="InterPro" id="IPR003593">
    <property type="entry name" value="AAA+_ATPase"/>
</dbReference>
<reference evidence="2" key="1">
    <citation type="submission" date="2020-05" db="EMBL/GenBank/DDBJ databases">
        <authorList>
            <person name="Chiriac C."/>
            <person name="Salcher M."/>
            <person name="Ghai R."/>
            <person name="Kavagutti S V."/>
        </authorList>
    </citation>
    <scope>NUCLEOTIDE SEQUENCE</scope>
</reference>
<dbReference type="SUPFAM" id="SSF52540">
    <property type="entry name" value="P-loop containing nucleoside triphosphate hydrolases"/>
    <property type="match status" value="2"/>
</dbReference>
<dbReference type="SMART" id="SM00382">
    <property type="entry name" value="AAA"/>
    <property type="match status" value="1"/>
</dbReference>
<dbReference type="SUPFAM" id="SSF55464">
    <property type="entry name" value="Origin of replication-binding domain, RBD-like"/>
    <property type="match status" value="1"/>
</dbReference>
<evidence type="ECO:0000313" key="2">
    <source>
        <dbReference type="EMBL" id="CAB4548595.1"/>
    </source>
</evidence>
<gene>
    <name evidence="2" type="ORF">UFOPK1493_00872</name>
</gene>
<dbReference type="NCBIfam" id="NF041492">
    <property type="entry name" value="MobF"/>
    <property type="match status" value="1"/>
</dbReference>
<sequence length="1083" mass="117540">MRVTTLYASSAASSAAYHTKYLTQAPGEVPGVWMGAQADGLGLVGNVEGEQLQALLAGLDPVSGRSLGRALTDRTTADGRVVKAVAGFDATLSAPKSLSVLWALTGDDRLLECHDVAVRTVVDAFERWAATTRVRSNGGRLHLDTQGLSVAGFRQTTSRLDDPQIHTHLVVSAKVQTQDGRWMALDARVLKQHQRTFGGLYQSVLRSELTARFGVGWERIVNGQAEITGLAPELLAAFSKRAAQVDVETEARIEEFEAREGRAPSRFERAAIKREAAADTRVKKTGTAAAELRGVWRKEAADLGYTPGSVIDAVNTAGRAQTEPAKTTVAEIVTALSERKSVWHDLDVLREITDRFQPRQGIAGDRWVGVLDRALAQVIDACVGLDPEEAGGAEGRGSDGRSVWIEPVAPRWSSQQVIDQELDLLAWTLAAQDPEPSPSMTVERGGLDVLQAAAAADVAGRDRLVVIIGPAGAGKTSMLTAAIDDLRRHDRTVFGVAPSAKAARVLETETGMRSDTLAKLLFEQAREGGPRQEWRLRPGTTVIVDEAGMVSTLDLWRLTDLAQRLDLRVVLVGDPHQLQAVARGGMFPEISTTATRTVELEQVHRFSQAWEAKASLRIRQGDPAALQQYLINGRVAAGSLDEHLGRISRRWIETHQAGTTLAITTTTNEHASLINHHVQAARMKDGALTGSSVAAADGEVFQGDVVMTRRNDRTIVTTGGEPVRNRDRWTVTATHDDGSITARSSTSDATVNLPAAYLREFVHLGYATTEHGNQGVTTDESITLVTGTTTGRGLYVGMTRGRESNEILVITDRPTEQAAVDVLGRALATDRADTPAVAHRRELAQRQPTPRLARRATEPEWLSGWRASIQDRLRTIDQRLASMGEQRPALEQAVARARAALDRAQAMPAPSDVEVASARRRANIDRSAAADARSALKHATWRTRRPLERTSEEANERAARSSNLLHELEAAFEPVRKQRHEARVAHGDAAERLDTHDRQMTELKLFRQDDTGLTGAINTWRRWAAGESVASADLGAAACELSCYVATTSEARALLATFAPDHPALHQQAPAIDRTEVDRGIEL</sequence>
<evidence type="ECO:0000259" key="1">
    <source>
        <dbReference type="SMART" id="SM00382"/>
    </source>
</evidence>
<name>A0A6J6CBV6_9ZZZZ</name>
<proteinExistence type="predicted"/>
<dbReference type="InterPro" id="IPR027417">
    <property type="entry name" value="P-loop_NTPase"/>
</dbReference>
<dbReference type="Gene3D" id="3.40.50.300">
    <property type="entry name" value="P-loop containing nucleotide triphosphate hydrolases"/>
    <property type="match status" value="2"/>
</dbReference>
<accession>A0A6J6CBV6</accession>
<protein>
    <submittedName>
        <fullName evidence="2">Unannotated protein</fullName>
    </submittedName>
</protein>
<dbReference type="InterPro" id="IPR014862">
    <property type="entry name" value="TrwC"/>
</dbReference>
<feature type="domain" description="AAA+ ATPase" evidence="1">
    <location>
        <begin position="461"/>
        <end position="604"/>
    </location>
</feature>
<dbReference type="EMBL" id="CAEZSR010000021">
    <property type="protein sequence ID" value="CAB4548595.1"/>
    <property type="molecule type" value="Genomic_DNA"/>
</dbReference>
<dbReference type="Pfam" id="PF13604">
    <property type="entry name" value="AAA_30"/>
    <property type="match status" value="1"/>
</dbReference>
<dbReference type="AlphaFoldDB" id="A0A6J6CBV6"/>
<dbReference type="CDD" id="cd17933">
    <property type="entry name" value="DEXSc_RecD-like"/>
    <property type="match status" value="1"/>
</dbReference>
<dbReference type="Pfam" id="PF08751">
    <property type="entry name" value="TrwC"/>
    <property type="match status" value="1"/>
</dbReference>
<dbReference type="Gene3D" id="2.30.30.940">
    <property type="match status" value="1"/>
</dbReference>
<organism evidence="2">
    <name type="scientific">freshwater metagenome</name>
    <dbReference type="NCBI Taxonomy" id="449393"/>
    <lineage>
        <taxon>unclassified sequences</taxon>
        <taxon>metagenomes</taxon>
        <taxon>ecological metagenomes</taxon>
    </lineage>
</organism>